<reference evidence="1 2" key="1">
    <citation type="journal article" date="1992" name="Lakartidningen">
        <title>[Penicillin V and not amoxicillin is the first choice preparation in acute otitis].</title>
        <authorList>
            <person name="Kamme C."/>
            <person name="Lundgren K."/>
            <person name="Prellner K."/>
        </authorList>
    </citation>
    <scope>NUCLEOTIDE SEQUENCE [LARGE SCALE GENOMIC DNA]</scope>
    <source>
        <strain evidence="1 2">PC3714II</strain>
    </source>
</reference>
<dbReference type="Proteomes" id="UP000324574">
    <property type="component" value="Unassembled WGS sequence"/>
</dbReference>
<gene>
    <name evidence="1" type="ORF">EPJ70_07860</name>
</gene>
<name>A0A5C8F4N6_9SPIR</name>
<sequence>MRFLRIITLKVKEVLFFYDCVIYDRLVDESALQFLNCNAKLAYLRKEHEKSRASKYYKLNDFKIRFKY</sequence>
<dbReference type="AlphaFoldDB" id="A0A5C8F4N6"/>
<accession>A0A5C8F4N6</accession>
<comment type="caution">
    <text evidence="1">The sequence shown here is derived from an EMBL/GenBank/DDBJ whole genome shotgun (WGS) entry which is preliminary data.</text>
</comment>
<organism evidence="1 2">
    <name type="scientific">Brachyspira aalborgi</name>
    <dbReference type="NCBI Taxonomy" id="29522"/>
    <lineage>
        <taxon>Bacteria</taxon>
        <taxon>Pseudomonadati</taxon>
        <taxon>Spirochaetota</taxon>
        <taxon>Spirochaetia</taxon>
        <taxon>Brachyspirales</taxon>
        <taxon>Brachyspiraceae</taxon>
        <taxon>Brachyspira</taxon>
    </lineage>
</organism>
<evidence type="ECO:0000313" key="2">
    <source>
        <dbReference type="Proteomes" id="UP000324574"/>
    </source>
</evidence>
<evidence type="ECO:0000313" key="1">
    <source>
        <dbReference type="EMBL" id="TXJ44142.1"/>
    </source>
</evidence>
<dbReference type="EMBL" id="SAYG01000009">
    <property type="protein sequence ID" value="TXJ44142.1"/>
    <property type="molecule type" value="Genomic_DNA"/>
</dbReference>
<proteinExistence type="predicted"/>
<dbReference type="RefSeq" id="WP_147526850.1">
    <property type="nucleotide sequence ID" value="NZ_SAYG01000009.1"/>
</dbReference>
<protein>
    <submittedName>
        <fullName evidence="1">Uncharacterized protein</fullName>
    </submittedName>
</protein>